<reference evidence="3" key="1">
    <citation type="submission" date="2019-08" db="EMBL/GenBank/DDBJ databases">
        <title>The mitochondrial genome sequence of Ganoderma sp. strain Zizhi S2, merged Ganoderma duropora and G. sinense into a new complex species.</title>
        <authorList>
            <person name="Chen T.-Q."/>
            <person name="Xu X.-L."/>
        </authorList>
    </citation>
    <scope>NUCLEOTIDE SEQUENCE</scope>
    <source>
        <strain evidence="3">Zizhi S2</strain>
    </source>
</reference>
<keyword evidence="3" id="KW-0496">Mitochondrion</keyword>
<dbReference type="Gene3D" id="3.10.28.10">
    <property type="entry name" value="Homing endonucleases"/>
    <property type="match status" value="2"/>
</dbReference>
<comment type="function">
    <text evidence="1">Mitochondrial DNA endonuclease involved in intron homing.</text>
</comment>
<dbReference type="SMART" id="SM00497">
    <property type="entry name" value="IENR1"/>
    <property type="match status" value="1"/>
</dbReference>
<dbReference type="EMBL" id="MN356101">
    <property type="protein sequence ID" value="QTG38691.1"/>
    <property type="molecule type" value="Genomic_DNA"/>
</dbReference>
<dbReference type="Pfam" id="PF00961">
    <property type="entry name" value="LAGLIDADG_1"/>
    <property type="match status" value="2"/>
</dbReference>
<proteinExistence type="predicted"/>
<dbReference type="InterPro" id="IPR004860">
    <property type="entry name" value="LAGLIDADG_dom"/>
</dbReference>
<dbReference type="GO" id="GO:0005739">
    <property type="term" value="C:mitochondrion"/>
    <property type="evidence" value="ECO:0007669"/>
    <property type="project" value="UniProtKB-ARBA"/>
</dbReference>
<evidence type="ECO:0000259" key="2">
    <source>
        <dbReference type="Pfam" id="PF00961"/>
    </source>
</evidence>
<geneLocation type="mitochondrion" evidence="3"/>
<sequence length="405" mass="47265">MTIAPTKINKKNSVYIRKVHSNIKKIDTPFLEWLTGFVDAEGNFNISLRNYKSQDNKYNSLILTFQIGLHIDDLEVLKLIQKKLGCGKITISKNRCNFFVNDQASLINIIVPVFNLVHLKSSKYFQFLIFEKAVNLIKNKGHLTDSGRNEIIKFYHEIKNPSIYLEASPALSHLNKYWLGGFVDGDASFSARLNRPVFKFENHVKELPLFRVIEDYFQFGNTRTTVNKSSQMVILEFNNIHFLKIVIVPLFTSTKLLNSKKLKDFNDFCVLVNIYYYGYHTIAEGDSLAREIIGNWNNFRLSTYKTPFTDFNKKYQILSNIPSPYLIKDGGLRFYRNTLNLVSDKVSITAIDHLNNELVFSSISECSRILQIDRYNIKKYLLNGQIYKNYRFKFNNFIYFDRKEG</sequence>
<dbReference type="GO" id="GO:0004519">
    <property type="term" value="F:endonuclease activity"/>
    <property type="evidence" value="ECO:0007669"/>
    <property type="project" value="InterPro"/>
</dbReference>
<feature type="domain" description="Homing endonuclease LAGLIDADG" evidence="2">
    <location>
        <begin position="179"/>
        <end position="269"/>
    </location>
</feature>
<protein>
    <recommendedName>
        <fullName evidence="2">Homing endonuclease LAGLIDADG domain-containing protein</fullName>
    </recommendedName>
</protein>
<dbReference type="InterPro" id="IPR027434">
    <property type="entry name" value="Homing_endonucl"/>
</dbReference>
<dbReference type="InterPro" id="IPR003647">
    <property type="entry name" value="Intron_nuc_1_rpt"/>
</dbReference>
<name>A0A8A5RL93_9APHY</name>
<dbReference type="PANTHER" id="PTHR36181">
    <property type="entry name" value="INTRON-ENCODED ENDONUCLEASE AI3-RELATED"/>
    <property type="match status" value="1"/>
</dbReference>
<dbReference type="InterPro" id="IPR051289">
    <property type="entry name" value="LAGLIDADG_Endonuclease"/>
</dbReference>
<feature type="domain" description="Homing endonuclease LAGLIDADG" evidence="2">
    <location>
        <begin position="34"/>
        <end position="134"/>
    </location>
</feature>
<gene>
    <name evidence="3" type="primary">orf405</name>
</gene>
<evidence type="ECO:0000313" key="3">
    <source>
        <dbReference type="EMBL" id="QTG38691.1"/>
    </source>
</evidence>
<evidence type="ECO:0000256" key="1">
    <source>
        <dbReference type="ARBA" id="ARBA00002670"/>
    </source>
</evidence>
<dbReference type="SUPFAM" id="SSF55608">
    <property type="entry name" value="Homing endonucleases"/>
    <property type="match status" value="2"/>
</dbReference>
<dbReference type="AlphaFoldDB" id="A0A8A5RL93"/>
<dbReference type="PANTHER" id="PTHR36181:SF2">
    <property type="entry name" value="INTRON-ENCODED ENDONUCLEASE AI3-RELATED"/>
    <property type="match status" value="1"/>
</dbReference>
<accession>A0A8A5RL93</accession>
<organism evidence="3">
    <name type="scientific">Ganoderma sp. TQC-2021a</name>
    <dbReference type="NCBI Taxonomy" id="2816325"/>
    <lineage>
        <taxon>Eukaryota</taxon>
        <taxon>Fungi</taxon>
        <taxon>Dikarya</taxon>
        <taxon>Basidiomycota</taxon>
        <taxon>Agaricomycotina</taxon>
        <taxon>Agaricomycetes</taxon>
        <taxon>Polyporales</taxon>
        <taxon>Polyporaceae</taxon>
        <taxon>Ganoderma</taxon>
    </lineage>
</organism>